<dbReference type="PANTHER" id="PTHR43099">
    <property type="entry name" value="UPF0053 PROTEIN YRKA"/>
    <property type="match status" value="1"/>
</dbReference>
<evidence type="ECO:0000256" key="9">
    <source>
        <dbReference type="PROSITE-ProRule" id="PRU01193"/>
    </source>
</evidence>
<protein>
    <submittedName>
        <fullName evidence="13">Magnesium and cobalt efflux protein CorC</fullName>
    </submittedName>
</protein>
<feature type="domain" description="CBS" evidence="11">
    <location>
        <begin position="282"/>
        <end position="338"/>
    </location>
</feature>
<dbReference type="InterPro" id="IPR046342">
    <property type="entry name" value="CBS_dom_sf"/>
</dbReference>
<evidence type="ECO:0000313" key="14">
    <source>
        <dbReference type="Proteomes" id="UP000034883"/>
    </source>
</evidence>
<dbReference type="PANTHER" id="PTHR43099:SF5">
    <property type="entry name" value="HLYC_CORC FAMILY TRANSPORTER"/>
    <property type="match status" value="1"/>
</dbReference>
<keyword evidence="14" id="KW-1185">Reference proteome</keyword>
<dbReference type="Gene3D" id="3.30.465.10">
    <property type="match status" value="1"/>
</dbReference>
<dbReference type="InterPro" id="IPR000644">
    <property type="entry name" value="CBS_dom"/>
</dbReference>
<dbReference type="Pfam" id="PF00571">
    <property type="entry name" value="CBS"/>
    <property type="match status" value="1"/>
</dbReference>
<evidence type="ECO:0000256" key="3">
    <source>
        <dbReference type="ARBA" id="ARBA00022692"/>
    </source>
</evidence>
<dbReference type="KEGG" id="samy:DB32_001329"/>
<dbReference type="InterPro" id="IPR002550">
    <property type="entry name" value="CNNM"/>
</dbReference>
<dbReference type="InterPro" id="IPR044751">
    <property type="entry name" value="Ion_transp-like_CBS"/>
</dbReference>
<dbReference type="PROSITE" id="PS51371">
    <property type="entry name" value="CBS"/>
    <property type="match status" value="1"/>
</dbReference>
<dbReference type="EMBL" id="CP011125">
    <property type="protein sequence ID" value="AKF04180.1"/>
    <property type="molecule type" value="Genomic_DNA"/>
</dbReference>
<keyword evidence="6 8" id="KW-0129">CBS domain</keyword>
<keyword evidence="2" id="KW-1003">Cell membrane</keyword>
<feature type="transmembrane region" description="Helical" evidence="10">
    <location>
        <begin position="58"/>
        <end position="82"/>
    </location>
</feature>
<dbReference type="Proteomes" id="UP000034883">
    <property type="component" value="Chromosome"/>
</dbReference>
<dbReference type="GO" id="GO:0050660">
    <property type="term" value="F:flavin adenine dinucleotide binding"/>
    <property type="evidence" value="ECO:0007669"/>
    <property type="project" value="InterPro"/>
</dbReference>
<evidence type="ECO:0000256" key="5">
    <source>
        <dbReference type="ARBA" id="ARBA00022989"/>
    </source>
</evidence>
<feature type="transmembrane region" description="Helical" evidence="10">
    <location>
        <begin position="6"/>
        <end position="28"/>
    </location>
</feature>
<accession>A0A0F6W0C5</accession>
<dbReference type="Gene3D" id="3.10.580.10">
    <property type="entry name" value="CBS-domain"/>
    <property type="match status" value="1"/>
</dbReference>
<feature type="transmembrane region" description="Helical" evidence="10">
    <location>
        <begin position="102"/>
        <end position="122"/>
    </location>
</feature>
<dbReference type="RefSeq" id="WP_240481168.1">
    <property type="nucleotide sequence ID" value="NZ_CP011125.1"/>
</dbReference>
<feature type="domain" description="CNNM transmembrane" evidence="12">
    <location>
        <begin position="1"/>
        <end position="200"/>
    </location>
</feature>
<name>A0A0F6W0C5_9BACT</name>
<dbReference type="InterPro" id="IPR016169">
    <property type="entry name" value="FAD-bd_PCMH_sub2"/>
</dbReference>
<evidence type="ECO:0000256" key="1">
    <source>
        <dbReference type="ARBA" id="ARBA00004651"/>
    </source>
</evidence>
<feature type="transmembrane region" description="Helical" evidence="10">
    <location>
        <begin position="134"/>
        <end position="156"/>
    </location>
</feature>
<comment type="subcellular location">
    <subcellularLocation>
        <location evidence="1">Cell membrane</location>
        <topology evidence="1">Multi-pass membrane protein</topology>
    </subcellularLocation>
</comment>
<dbReference type="AlphaFoldDB" id="A0A0F6W0C5"/>
<evidence type="ECO:0000256" key="8">
    <source>
        <dbReference type="PROSITE-ProRule" id="PRU00703"/>
    </source>
</evidence>
<dbReference type="STRING" id="927083.DB32_001329"/>
<keyword evidence="4" id="KW-0677">Repeat</keyword>
<dbReference type="SUPFAM" id="SSF56176">
    <property type="entry name" value="FAD-binding/transporter-associated domain-like"/>
    <property type="match status" value="1"/>
</dbReference>
<sequence>MPWTLEIAIVLALILANGLFSGAEIAIISVRSTRLEELATESRAGAFLARLRRDPERFLATVQIGITVVGSTAAAFGGATIADRLASALEPFGLSHQTGERIALTIVVVVVSYLSLVLGELVPKSLALKWSERYALVAARPLFALGRLSAPFVWLLTASSNLILRVFGDRTSFTESQISRDEVLAVIDQAAGAGEVSQRAGDMAARAISLDDLHVGSVMIPRAAIVAIDASATTDELAATLDATDEERFPVRRGGEDIVGYVRSRDVARLIAGRVQGGVEAILRPVHAVPETALALDVLDQLQSRRIPIAVVVDESGGVEGFLDIDDLAEEVVGSLLVGGAHEDAGFLRDEDGSYVLPATTRVHVVNRRLDLELPTSPRWATLGGLVLARLGAVPSVGARVVMEDATVLEVVDASARRVQRVRIRKPEASDEAPSTTPVPTT</sequence>
<dbReference type="InterPro" id="IPR036318">
    <property type="entry name" value="FAD-bd_PCMH-like_sf"/>
</dbReference>
<reference evidence="13 14" key="1">
    <citation type="submission" date="2015-03" db="EMBL/GenBank/DDBJ databases">
        <title>Genome assembly of Sandaracinus amylolyticus DSM 53668.</title>
        <authorList>
            <person name="Sharma G."/>
            <person name="Subramanian S."/>
        </authorList>
    </citation>
    <scope>NUCLEOTIDE SEQUENCE [LARGE SCALE GENOMIC DNA]</scope>
    <source>
        <strain evidence="13 14">DSM 53668</strain>
    </source>
</reference>
<organism evidence="13 14">
    <name type="scientific">Sandaracinus amylolyticus</name>
    <dbReference type="NCBI Taxonomy" id="927083"/>
    <lineage>
        <taxon>Bacteria</taxon>
        <taxon>Pseudomonadati</taxon>
        <taxon>Myxococcota</taxon>
        <taxon>Polyangia</taxon>
        <taxon>Polyangiales</taxon>
        <taxon>Sandaracinaceae</taxon>
        <taxon>Sandaracinus</taxon>
    </lineage>
</organism>
<dbReference type="CDD" id="cd04590">
    <property type="entry name" value="CBS_pair_CorC_HlyC_assoc"/>
    <property type="match status" value="1"/>
</dbReference>
<keyword evidence="3 9" id="KW-0812">Transmembrane</keyword>
<evidence type="ECO:0000256" key="7">
    <source>
        <dbReference type="ARBA" id="ARBA00023136"/>
    </source>
</evidence>
<dbReference type="InterPro" id="IPR005170">
    <property type="entry name" value="Transptr-assoc_dom"/>
</dbReference>
<dbReference type="GO" id="GO:0005886">
    <property type="term" value="C:plasma membrane"/>
    <property type="evidence" value="ECO:0007669"/>
    <property type="project" value="UniProtKB-SubCell"/>
</dbReference>
<dbReference type="SUPFAM" id="SSF54631">
    <property type="entry name" value="CBS-domain pair"/>
    <property type="match status" value="1"/>
</dbReference>
<proteinExistence type="predicted"/>
<evidence type="ECO:0000259" key="11">
    <source>
        <dbReference type="PROSITE" id="PS51371"/>
    </source>
</evidence>
<gene>
    <name evidence="13" type="ORF">DB32_001329</name>
</gene>
<keyword evidence="7 9" id="KW-0472">Membrane</keyword>
<evidence type="ECO:0000256" key="6">
    <source>
        <dbReference type="ARBA" id="ARBA00023122"/>
    </source>
</evidence>
<dbReference type="Pfam" id="PF01595">
    <property type="entry name" value="CNNM"/>
    <property type="match status" value="1"/>
</dbReference>
<evidence type="ECO:0000256" key="10">
    <source>
        <dbReference type="SAM" id="Phobius"/>
    </source>
</evidence>
<dbReference type="InterPro" id="IPR051676">
    <property type="entry name" value="UPF0053_domain"/>
</dbReference>
<dbReference type="SMART" id="SM01091">
    <property type="entry name" value="CorC_HlyC"/>
    <property type="match status" value="1"/>
</dbReference>
<dbReference type="PROSITE" id="PS51846">
    <property type="entry name" value="CNNM"/>
    <property type="match status" value="1"/>
</dbReference>
<evidence type="ECO:0000313" key="13">
    <source>
        <dbReference type="EMBL" id="AKF04180.1"/>
    </source>
</evidence>
<evidence type="ECO:0000256" key="2">
    <source>
        <dbReference type="ARBA" id="ARBA00022475"/>
    </source>
</evidence>
<dbReference type="Pfam" id="PF03471">
    <property type="entry name" value="CorC_HlyC"/>
    <property type="match status" value="1"/>
</dbReference>
<keyword evidence="5 9" id="KW-1133">Transmembrane helix</keyword>
<evidence type="ECO:0000256" key="4">
    <source>
        <dbReference type="ARBA" id="ARBA00022737"/>
    </source>
</evidence>
<evidence type="ECO:0000259" key="12">
    <source>
        <dbReference type="PROSITE" id="PS51846"/>
    </source>
</evidence>